<dbReference type="InterPro" id="IPR009006">
    <property type="entry name" value="Ala_racemase/Decarboxylase_C"/>
</dbReference>
<sequence length="434" mass="48143">MEHNFNLVTNDQHHLEIGGLDTVELVQKYQTPLVVYDVSKIKQQIAGFKTVFEQNDVDYEISYASKAFSCLGIYQLMQKENLHLDVVSGGELFTAQQAGFDLSKVSFHGNNKSLAEIETAVEAGVGIIVLDNFDEIDLLSNYLADTHQQANVLMRITPGISAHTHNYIQTGQEDSKFGFDLNSGQAEKALKIILANPDLIMKGFHSHIGSQIFEVNGFEMAAEKLVDLAHDWYRKYDYQPEVINVGGGFGIAYTNEDKPLAPEVFVDAIIKKIKEKTTEYGLQMPAIWIEPGRSIVGPAGYNLYTVGSRKEVPGKDAYVSVDGGMGDNIRPALYQAEYEAVVANKMNQETVETVRVAGKYCESGDILIQQAALPKTQPGDVVAMLNTGAYGYSMASNYNRNLKPAVVFVENGQDKLAIKRQTYQDLIQLENQLY</sequence>
<feature type="binding site" evidence="5">
    <location>
        <position position="293"/>
    </location>
    <ligand>
        <name>substrate</name>
    </ligand>
</feature>
<comment type="caution">
    <text evidence="10">The sequence shown here is derived from an EMBL/GenBank/DDBJ whole genome shotgun (WGS) entry which is preliminary data.</text>
</comment>
<dbReference type="UniPathway" id="UPA00034">
    <property type="reaction ID" value="UER00027"/>
</dbReference>
<dbReference type="GO" id="GO:0030170">
    <property type="term" value="F:pyridoxal phosphate binding"/>
    <property type="evidence" value="ECO:0007669"/>
    <property type="project" value="UniProtKB-UniRule"/>
</dbReference>
<feature type="active site" description="Proton donor" evidence="7">
    <location>
        <position position="361"/>
    </location>
</feature>
<comment type="subunit">
    <text evidence="5">Homodimer.</text>
</comment>
<dbReference type="NCBIfam" id="TIGR01048">
    <property type="entry name" value="lysA"/>
    <property type="match status" value="1"/>
</dbReference>
<evidence type="ECO:0000256" key="6">
    <source>
        <dbReference type="NCBIfam" id="TIGR01048"/>
    </source>
</evidence>
<dbReference type="FunFam" id="3.20.20.10:FF:000003">
    <property type="entry name" value="Diaminopimelate decarboxylase"/>
    <property type="match status" value="1"/>
</dbReference>
<dbReference type="HAMAP" id="MF_02120">
    <property type="entry name" value="LysA"/>
    <property type="match status" value="1"/>
</dbReference>
<evidence type="ECO:0000256" key="2">
    <source>
        <dbReference type="ARBA" id="ARBA00022793"/>
    </source>
</evidence>
<keyword evidence="3 5" id="KW-0663">Pyridoxal phosphate</keyword>
<dbReference type="OrthoDB" id="9802241at2"/>
<name>A0A0R2DHH6_9LACO</name>
<comment type="catalytic activity">
    <reaction evidence="5 8">
        <text>meso-2,6-diaminopimelate + H(+) = L-lysine + CO2</text>
        <dbReference type="Rhea" id="RHEA:15101"/>
        <dbReference type="ChEBI" id="CHEBI:15378"/>
        <dbReference type="ChEBI" id="CHEBI:16526"/>
        <dbReference type="ChEBI" id="CHEBI:32551"/>
        <dbReference type="ChEBI" id="CHEBI:57791"/>
        <dbReference type="EC" id="4.1.1.20"/>
    </reaction>
</comment>
<feature type="binding site" evidence="5">
    <location>
        <begin position="290"/>
        <end position="293"/>
    </location>
    <ligand>
        <name>pyridoxal 5'-phosphate</name>
        <dbReference type="ChEBI" id="CHEBI:597326"/>
    </ligand>
</feature>
<evidence type="ECO:0000256" key="8">
    <source>
        <dbReference type="RuleBase" id="RU003738"/>
    </source>
</evidence>
<dbReference type="PANTHER" id="PTHR43727:SF2">
    <property type="entry name" value="GROUP IV DECARBOXYLASE"/>
    <property type="match status" value="1"/>
</dbReference>
<feature type="binding site" evidence="5">
    <location>
        <position position="390"/>
    </location>
    <ligand>
        <name>pyridoxal 5'-phosphate</name>
        <dbReference type="ChEBI" id="CHEBI:597326"/>
    </ligand>
</feature>
<evidence type="ECO:0000256" key="7">
    <source>
        <dbReference type="PIRSR" id="PIRSR600183-50"/>
    </source>
</evidence>
<feature type="binding site" evidence="5">
    <location>
        <position position="390"/>
    </location>
    <ligand>
        <name>substrate</name>
    </ligand>
</feature>
<organism evidence="10 11">
    <name type="scientific">Holzapfeliella floricola DSM 23037 = JCM 16512</name>
    <dbReference type="NCBI Taxonomy" id="1423744"/>
    <lineage>
        <taxon>Bacteria</taxon>
        <taxon>Bacillati</taxon>
        <taxon>Bacillota</taxon>
        <taxon>Bacilli</taxon>
        <taxon>Lactobacillales</taxon>
        <taxon>Lactobacillaceae</taxon>
        <taxon>Holzapfeliella</taxon>
    </lineage>
</organism>
<gene>
    <name evidence="5" type="primary">lysA</name>
    <name evidence="10" type="ORF">FC86_GL000649</name>
</gene>
<dbReference type="InterPro" id="IPR002986">
    <property type="entry name" value="DAP_deCOOHase_LysA"/>
</dbReference>
<feature type="domain" description="Orn/DAP/Arg decarboxylase 2 N-terminal" evidence="9">
    <location>
        <begin position="39"/>
        <end position="296"/>
    </location>
</feature>
<evidence type="ECO:0000256" key="1">
    <source>
        <dbReference type="ARBA" id="ARBA00001933"/>
    </source>
</evidence>
<evidence type="ECO:0000256" key="5">
    <source>
        <dbReference type="HAMAP-Rule" id="MF_02120"/>
    </source>
</evidence>
<keyword evidence="11" id="KW-1185">Reference proteome</keyword>
<dbReference type="EMBL" id="AYZL01000020">
    <property type="protein sequence ID" value="KRN03544.1"/>
    <property type="molecule type" value="Genomic_DNA"/>
</dbReference>
<comment type="pathway">
    <text evidence="5 8">Amino-acid biosynthesis; L-lysine biosynthesis via DAP pathway; L-lysine from DL-2,6-diaminopimelate: step 1/1.</text>
</comment>
<accession>A0A0R2DHH6</accession>
<dbReference type="PRINTS" id="PR01181">
    <property type="entry name" value="DAPDCRBXLASE"/>
</dbReference>
<keyword evidence="2 5" id="KW-0210">Decarboxylase</keyword>
<dbReference type="InterPro" id="IPR000183">
    <property type="entry name" value="Orn/DAP/Arg_de-COase"/>
</dbReference>
<dbReference type="InterPro" id="IPR029066">
    <property type="entry name" value="PLP-binding_barrel"/>
</dbReference>
<keyword evidence="5" id="KW-0028">Amino-acid biosynthesis</keyword>
<protein>
    <recommendedName>
        <fullName evidence="5 6">Diaminopimelate decarboxylase</fullName>
        <shortName evidence="5">DAP decarboxylase</shortName>
        <shortName evidence="5">DAPDC</shortName>
        <ecNumber evidence="5 6">4.1.1.20</ecNumber>
    </recommendedName>
</protein>
<comment type="similarity">
    <text evidence="5">Belongs to the Orn/Lys/Arg decarboxylase class-II family. LysA subfamily.</text>
</comment>
<dbReference type="Gene3D" id="2.40.37.10">
    <property type="entry name" value="Lyase, Ornithine Decarboxylase, Chain A, domain 1"/>
    <property type="match status" value="1"/>
</dbReference>
<dbReference type="Gene3D" id="3.20.20.10">
    <property type="entry name" value="Alanine racemase"/>
    <property type="match status" value="1"/>
</dbReference>
<dbReference type="SUPFAM" id="SSF51419">
    <property type="entry name" value="PLP-binding barrel"/>
    <property type="match status" value="1"/>
</dbReference>
<dbReference type="PANTHER" id="PTHR43727">
    <property type="entry name" value="DIAMINOPIMELATE DECARBOXYLASE"/>
    <property type="match status" value="1"/>
</dbReference>
<feature type="binding site" evidence="5">
    <location>
        <position position="330"/>
    </location>
    <ligand>
        <name>substrate</name>
    </ligand>
</feature>
<dbReference type="STRING" id="1423744.FC86_GL000649"/>
<dbReference type="RefSeq" id="WP_056974867.1">
    <property type="nucleotide sequence ID" value="NZ_AYZL01000020.1"/>
</dbReference>
<dbReference type="InterPro" id="IPR022644">
    <property type="entry name" value="De-COase2_N"/>
</dbReference>
<evidence type="ECO:0000259" key="9">
    <source>
        <dbReference type="Pfam" id="PF02784"/>
    </source>
</evidence>
<dbReference type="PATRIC" id="fig|1423744.4.peg.667"/>
<dbReference type="AlphaFoldDB" id="A0A0R2DHH6"/>
<evidence type="ECO:0000313" key="10">
    <source>
        <dbReference type="EMBL" id="KRN03544.1"/>
    </source>
</evidence>
<evidence type="ECO:0000256" key="3">
    <source>
        <dbReference type="ARBA" id="ARBA00022898"/>
    </source>
</evidence>
<dbReference type="Proteomes" id="UP000051378">
    <property type="component" value="Unassembled WGS sequence"/>
</dbReference>
<keyword evidence="5 8" id="KW-0457">Lysine biosynthesis</keyword>
<evidence type="ECO:0000256" key="4">
    <source>
        <dbReference type="ARBA" id="ARBA00023239"/>
    </source>
</evidence>
<reference evidence="10 11" key="1">
    <citation type="journal article" date="2015" name="Genome Announc.">
        <title>Expanding the biotechnology potential of lactobacilli through comparative genomics of 213 strains and associated genera.</title>
        <authorList>
            <person name="Sun Z."/>
            <person name="Harris H.M."/>
            <person name="McCann A."/>
            <person name="Guo C."/>
            <person name="Argimon S."/>
            <person name="Zhang W."/>
            <person name="Yang X."/>
            <person name="Jeffery I.B."/>
            <person name="Cooney J.C."/>
            <person name="Kagawa T.F."/>
            <person name="Liu W."/>
            <person name="Song Y."/>
            <person name="Salvetti E."/>
            <person name="Wrobel A."/>
            <person name="Rasinkangas P."/>
            <person name="Parkhill J."/>
            <person name="Rea M.C."/>
            <person name="O'Sullivan O."/>
            <person name="Ritari J."/>
            <person name="Douillard F.P."/>
            <person name="Paul Ross R."/>
            <person name="Yang R."/>
            <person name="Briner A.E."/>
            <person name="Felis G.E."/>
            <person name="de Vos W.M."/>
            <person name="Barrangou R."/>
            <person name="Klaenhammer T.R."/>
            <person name="Caufield P.W."/>
            <person name="Cui Y."/>
            <person name="Zhang H."/>
            <person name="O'Toole P.W."/>
        </authorList>
    </citation>
    <scope>NUCLEOTIDE SEQUENCE [LARGE SCALE GENOMIC DNA]</scope>
    <source>
        <strain evidence="10 11">DSM 23037</strain>
    </source>
</reference>
<feature type="binding site" evidence="5">
    <location>
        <position position="362"/>
    </location>
    <ligand>
        <name>substrate</name>
    </ligand>
</feature>
<feature type="binding site" evidence="5">
    <location>
        <position position="334"/>
    </location>
    <ligand>
        <name>substrate</name>
    </ligand>
</feature>
<feature type="binding site" evidence="5">
    <location>
        <position position="248"/>
    </location>
    <ligand>
        <name>pyridoxal 5'-phosphate</name>
        <dbReference type="ChEBI" id="CHEBI:597326"/>
    </ligand>
</feature>
<dbReference type="GO" id="GO:0009089">
    <property type="term" value="P:lysine biosynthetic process via diaminopimelate"/>
    <property type="evidence" value="ECO:0007669"/>
    <property type="project" value="UniProtKB-UniRule"/>
</dbReference>
<evidence type="ECO:0000313" key="11">
    <source>
        <dbReference type="Proteomes" id="UP000051378"/>
    </source>
</evidence>
<dbReference type="Pfam" id="PF02784">
    <property type="entry name" value="Orn_Arg_deC_N"/>
    <property type="match status" value="1"/>
</dbReference>
<comment type="cofactor">
    <cofactor evidence="1 5 7 8">
        <name>pyridoxal 5'-phosphate</name>
        <dbReference type="ChEBI" id="CHEBI:597326"/>
    </cofactor>
</comment>
<keyword evidence="4 5" id="KW-0456">Lyase</keyword>
<comment type="function">
    <text evidence="5">Specifically catalyzes the decarboxylation of meso-diaminopimelate (meso-DAP) to L-lysine.</text>
</comment>
<dbReference type="EC" id="4.1.1.20" evidence="5 6"/>
<feature type="modified residue" description="N6-(pyridoxal phosphate)lysine" evidence="5 7">
    <location>
        <position position="66"/>
    </location>
</feature>
<dbReference type="GO" id="GO:0008836">
    <property type="term" value="F:diaminopimelate decarboxylase activity"/>
    <property type="evidence" value="ECO:0007669"/>
    <property type="project" value="UniProtKB-UniRule"/>
</dbReference>
<proteinExistence type="inferred from homology"/>
<dbReference type="PRINTS" id="PR01179">
    <property type="entry name" value="ODADCRBXLASE"/>
</dbReference>
<dbReference type="SUPFAM" id="SSF50621">
    <property type="entry name" value="Alanine racemase C-terminal domain-like"/>
    <property type="match status" value="1"/>
</dbReference>
<dbReference type="CDD" id="cd06828">
    <property type="entry name" value="PLPDE_III_DapDC"/>
    <property type="match status" value="1"/>
</dbReference>